<evidence type="ECO:0000313" key="3">
    <source>
        <dbReference type="EMBL" id="ABJ83081.1"/>
    </source>
</evidence>
<feature type="signal peptide" evidence="1">
    <location>
        <begin position="1"/>
        <end position="20"/>
    </location>
</feature>
<dbReference type="Pfam" id="PF13620">
    <property type="entry name" value="CarboxypepD_reg"/>
    <property type="match status" value="1"/>
</dbReference>
<dbReference type="OrthoDB" id="9764669at2"/>
<dbReference type="AlphaFoldDB" id="Q026I8"/>
<dbReference type="GO" id="GO:0044718">
    <property type="term" value="P:siderophore transmembrane transport"/>
    <property type="evidence" value="ECO:0007669"/>
    <property type="project" value="TreeGrafter"/>
</dbReference>
<dbReference type="GO" id="GO:0009279">
    <property type="term" value="C:cell outer membrane"/>
    <property type="evidence" value="ECO:0007669"/>
    <property type="project" value="TreeGrafter"/>
</dbReference>
<dbReference type="Gene3D" id="2.60.40.1120">
    <property type="entry name" value="Carboxypeptidase-like, regulatory domain"/>
    <property type="match status" value="1"/>
</dbReference>
<dbReference type="GO" id="GO:0030246">
    <property type="term" value="F:carbohydrate binding"/>
    <property type="evidence" value="ECO:0007669"/>
    <property type="project" value="InterPro"/>
</dbReference>
<feature type="chain" id="PRO_5004163321" evidence="1">
    <location>
        <begin position="21"/>
        <end position="1111"/>
    </location>
</feature>
<dbReference type="InterPro" id="IPR013784">
    <property type="entry name" value="Carb-bd-like_fold"/>
</dbReference>
<accession>Q026I8</accession>
<dbReference type="Pfam" id="PF25183">
    <property type="entry name" value="OMP_b-brl_4"/>
    <property type="match status" value="1"/>
</dbReference>
<gene>
    <name evidence="3" type="ordered locus">Acid_2091</name>
</gene>
<proteinExistence type="predicted"/>
<keyword evidence="1" id="KW-0732">Signal</keyword>
<dbReference type="SUPFAM" id="SSF56935">
    <property type="entry name" value="Porins"/>
    <property type="match status" value="1"/>
</dbReference>
<dbReference type="InterPro" id="IPR057601">
    <property type="entry name" value="Oar-like_b-barrel"/>
</dbReference>
<dbReference type="PANTHER" id="PTHR30069">
    <property type="entry name" value="TONB-DEPENDENT OUTER MEMBRANE RECEPTOR"/>
    <property type="match status" value="1"/>
</dbReference>
<dbReference type="KEGG" id="sus:Acid_2091"/>
<evidence type="ECO:0000259" key="2">
    <source>
        <dbReference type="Pfam" id="PF25183"/>
    </source>
</evidence>
<dbReference type="EMBL" id="CP000473">
    <property type="protein sequence ID" value="ABJ83081.1"/>
    <property type="molecule type" value="Genomic_DNA"/>
</dbReference>
<keyword evidence="3" id="KW-0675">Receptor</keyword>
<dbReference type="eggNOG" id="COG1629">
    <property type="taxonomic scope" value="Bacteria"/>
</dbReference>
<dbReference type="SUPFAM" id="SSF49452">
    <property type="entry name" value="Starch-binding domain-like"/>
    <property type="match status" value="1"/>
</dbReference>
<protein>
    <submittedName>
        <fullName evidence="3">TonB-dependent receptor</fullName>
    </submittedName>
</protein>
<reference evidence="3" key="1">
    <citation type="submission" date="2006-10" db="EMBL/GenBank/DDBJ databases">
        <title>Complete sequence of Solibacter usitatus Ellin6076.</title>
        <authorList>
            <consortium name="US DOE Joint Genome Institute"/>
            <person name="Copeland A."/>
            <person name="Lucas S."/>
            <person name="Lapidus A."/>
            <person name="Barry K."/>
            <person name="Detter J.C."/>
            <person name="Glavina del Rio T."/>
            <person name="Hammon N."/>
            <person name="Israni S."/>
            <person name="Dalin E."/>
            <person name="Tice H."/>
            <person name="Pitluck S."/>
            <person name="Thompson L.S."/>
            <person name="Brettin T."/>
            <person name="Bruce D."/>
            <person name="Han C."/>
            <person name="Tapia R."/>
            <person name="Gilna P."/>
            <person name="Schmutz J."/>
            <person name="Larimer F."/>
            <person name="Land M."/>
            <person name="Hauser L."/>
            <person name="Kyrpides N."/>
            <person name="Mikhailova N."/>
            <person name="Janssen P.H."/>
            <person name="Kuske C.R."/>
            <person name="Richardson P."/>
        </authorList>
    </citation>
    <scope>NUCLEOTIDE SEQUENCE</scope>
    <source>
        <strain evidence="3">Ellin6076</strain>
    </source>
</reference>
<organism evidence="3">
    <name type="scientific">Solibacter usitatus (strain Ellin6076)</name>
    <dbReference type="NCBI Taxonomy" id="234267"/>
    <lineage>
        <taxon>Bacteria</taxon>
        <taxon>Pseudomonadati</taxon>
        <taxon>Acidobacteriota</taxon>
        <taxon>Terriglobia</taxon>
        <taxon>Bryobacterales</taxon>
        <taxon>Solibacteraceae</taxon>
        <taxon>Candidatus Solibacter</taxon>
    </lineage>
</organism>
<dbReference type="STRING" id="234267.Acid_2091"/>
<name>Q026I8_SOLUE</name>
<dbReference type="InParanoid" id="Q026I8"/>
<feature type="domain" description="TonB-dependent transporter Oar-like beta-barrel" evidence="2">
    <location>
        <begin position="235"/>
        <end position="1104"/>
    </location>
</feature>
<evidence type="ECO:0000256" key="1">
    <source>
        <dbReference type="SAM" id="SignalP"/>
    </source>
</evidence>
<dbReference type="InterPro" id="IPR039426">
    <property type="entry name" value="TonB-dep_rcpt-like"/>
</dbReference>
<dbReference type="PANTHER" id="PTHR30069:SF46">
    <property type="entry name" value="OAR PROTEIN"/>
    <property type="match status" value="1"/>
</dbReference>
<dbReference type="HOGENOM" id="CLU_006298_0_0_0"/>
<sequence length="1111" mass="119273" precursor="true">MARSKTYATFTFVLLCYVFAVTLPAQQQTGSMIGTVLDSSGSNVPGAEVIVKNSGTGATFTAISDATGLWRAPQLNPGVYDVSVAAKGFSTVVRPGIEVRVADRLRIDFTLQVGAVNDTVTIAGTAPLLQVEDAVLGQVVDNRTMVELPLNGRNWLQLATLTPATVSGPTGPVNIGGLRTNQQQYLLDGADNTNLIAGGVAFSPPIDALQEFKVQTSNFTADTAGFSGAVLNATVKSGSNSFHGNAYEFLRNRSLNARNFFALPTAPKPQLNRNNYGASIGGPFIKNKVFFFFNYDVLSQRQANTTSTTVFTDAQKRGDFSSSLGARVGTDAAGNTVSAGQIFNPFSLHTVNGTLVRDPFPGNIIPDSLINPVARKLINLVPQPVLPGSPNFIVSVSAPVDNKNYLGRIDWTQSAKNNVYSHIGYNSGLQTAACIFALPVCGATGNGLNTTTENYQIAAGWTHIFSPTIINEFTAGNTRTVSTRDLLGSDVDYNGQYGIPFPFQGPHMGSLAFLGITGYTGIGSAAAGGPYFQFVNKFELADNVNLIRGKHGLKFGFNGRLKLFHNQWSSNFGHGAENFTGIYTRQIGFPTSGNSIADYLLGVANDASFGNIVHEKDIWRDIEAYVQDKWAVTSKLTISLGIRYFNNPPSWEARDQVASVLTGPGYHNPIIVVPEGVDSNTYNFVANTLFPFMTVRRAPELTRGMVYPIHGSWAPRLGIAYQLSKKTVVRTGFGIFYGFPEQVGGNILGVNPPSRLVLNNTSDGINPTILLDQPAFGSTPFNRALNNPPGDFLSIRDPYSPPEMTLMYNFSVQHEFLPGWLAELGYTGNTGRHIYVNTSINDAIPALPTDNSSIQSRRIATPLLGNLPFYAPQGSSIYNALTLNLEKRFAGGFSVLTNYTFSRALGNTDAAAKSPYDLRDSYGPLSFDVRNHFVFSGVWDLPFGKGKPLLSNIAGIANQLVGGWELTGIATLQGGTRATPSLSFSLGRTTTNSRPDIVGDPTQGAARQPYNWINPGAFAVPSNAQIAAGDFFGNSGAGIIANPGLVNFDISAMKNFSFKERVRAQFRAEFFNATNTPYFGGLGTVVGTPNFGKLTSASDPRVVQLGLKVVF</sequence>
<dbReference type="GO" id="GO:0015344">
    <property type="term" value="F:siderophore uptake transmembrane transporter activity"/>
    <property type="evidence" value="ECO:0007669"/>
    <property type="project" value="TreeGrafter"/>
</dbReference>